<feature type="compositionally biased region" description="Basic and acidic residues" evidence="1">
    <location>
        <begin position="144"/>
        <end position="156"/>
    </location>
</feature>
<reference evidence="3" key="1">
    <citation type="journal article" date="2015" name="Nature">
        <title>Complex archaea that bridge the gap between prokaryotes and eukaryotes.</title>
        <authorList>
            <person name="Spang A."/>
            <person name="Saw J.H."/>
            <person name="Jorgensen S.L."/>
            <person name="Zaremba-Niedzwiedzka K."/>
            <person name="Martijn J."/>
            <person name="Lind A.E."/>
            <person name="van Eijk R."/>
            <person name="Schleper C."/>
            <person name="Guy L."/>
            <person name="Ettema T.J."/>
        </authorList>
    </citation>
    <scope>NUCLEOTIDE SEQUENCE</scope>
</reference>
<dbReference type="SUPFAM" id="SSF53300">
    <property type="entry name" value="vWA-like"/>
    <property type="match status" value="1"/>
</dbReference>
<evidence type="ECO:0000259" key="2">
    <source>
        <dbReference type="Pfam" id="PF13519"/>
    </source>
</evidence>
<dbReference type="AlphaFoldDB" id="A0A0F9PM18"/>
<sequence>MAPRVNDHGVRIRGKKRRILEQNAIECSKYDKYQFEHIKNISRDLKKQDKENTEIHPTFPDLHQDIFDSLYKAKPQEVESKHMKPGWEANWDIMKAVLDDKTYKELRMHTTHDEFNAALATKTITEGVLDLLPDVKTMPRAQRKKGDPPDDPNSRKPDKKKLGKALNNAMGQAAGECKEMSEAVLSWGTGSGIAQRLTHDEKINLAKRIHKSSKLKELAKMVGRFKNLAISTQRTKVKKGTEEVHSIEIGDDLGRMLDDEMVNLGHRDMKYDFYRRALDGELLQFALRDRMKESKGPIVACIDNSGSMSGEPEIWAKAVALGLLEICTLQRRNFVGIHFSSGSEARVFNFKLGEYAVLDVIDFAEFFYGGGTDFERPLDMAAKVIDDDMPKADIVMITDGICDVGDQWLMDFKAWRDEAEVTVFSIIIDTYSHYASSWKENHEGTIKKFSNGQVLRAADIQEESGMANAGEIFGYV</sequence>
<protein>
    <recommendedName>
        <fullName evidence="2">VWFA domain-containing protein</fullName>
    </recommendedName>
</protein>
<name>A0A0F9PM18_9ZZZZ</name>
<dbReference type="Gene3D" id="3.40.50.410">
    <property type="entry name" value="von Willebrand factor, type A domain"/>
    <property type="match status" value="1"/>
</dbReference>
<dbReference type="EMBL" id="LAZR01002228">
    <property type="protein sequence ID" value="KKN32800.1"/>
    <property type="molecule type" value="Genomic_DNA"/>
</dbReference>
<dbReference type="Pfam" id="PF13519">
    <property type="entry name" value="VWA_2"/>
    <property type="match status" value="1"/>
</dbReference>
<accession>A0A0F9PM18</accession>
<dbReference type="InterPro" id="IPR036465">
    <property type="entry name" value="vWFA_dom_sf"/>
</dbReference>
<feature type="region of interest" description="Disordered" evidence="1">
    <location>
        <begin position="133"/>
        <end position="162"/>
    </location>
</feature>
<comment type="caution">
    <text evidence="3">The sequence shown here is derived from an EMBL/GenBank/DDBJ whole genome shotgun (WGS) entry which is preliminary data.</text>
</comment>
<organism evidence="3">
    <name type="scientific">marine sediment metagenome</name>
    <dbReference type="NCBI Taxonomy" id="412755"/>
    <lineage>
        <taxon>unclassified sequences</taxon>
        <taxon>metagenomes</taxon>
        <taxon>ecological metagenomes</taxon>
    </lineage>
</organism>
<feature type="domain" description="VWFA" evidence="2">
    <location>
        <begin position="298"/>
        <end position="400"/>
    </location>
</feature>
<evidence type="ECO:0000313" key="3">
    <source>
        <dbReference type="EMBL" id="KKN32800.1"/>
    </source>
</evidence>
<dbReference type="GO" id="GO:0005829">
    <property type="term" value="C:cytosol"/>
    <property type="evidence" value="ECO:0007669"/>
    <property type="project" value="TreeGrafter"/>
</dbReference>
<dbReference type="PANTHER" id="PTHR36846:SF1">
    <property type="entry name" value="PROTEIN VIAA"/>
    <property type="match status" value="1"/>
</dbReference>
<gene>
    <name evidence="3" type="ORF">LCGC14_0810300</name>
</gene>
<proteinExistence type="predicted"/>
<evidence type="ECO:0000256" key="1">
    <source>
        <dbReference type="SAM" id="MobiDB-lite"/>
    </source>
</evidence>
<dbReference type="InterPro" id="IPR002035">
    <property type="entry name" value="VWF_A"/>
</dbReference>
<dbReference type="PANTHER" id="PTHR36846">
    <property type="entry name" value="PROTEIN VIAA"/>
    <property type="match status" value="1"/>
</dbReference>